<keyword evidence="10" id="KW-1185">Reference proteome</keyword>
<dbReference type="RefSeq" id="WP_178046883.1">
    <property type="nucleotide sequence ID" value="NZ_JAJEPR010000001.1"/>
</dbReference>
<evidence type="ECO:0000256" key="7">
    <source>
        <dbReference type="RuleBase" id="RU363032"/>
    </source>
</evidence>
<dbReference type="InterPro" id="IPR051393">
    <property type="entry name" value="ABC_transporter_permease"/>
</dbReference>
<evidence type="ECO:0000256" key="5">
    <source>
        <dbReference type="ARBA" id="ARBA00022989"/>
    </source>
</evidence>
<dbReference type="GO" id="GO:0055085">
    <property type="term" value="P:transmembrane transport"/>
    <property type="evidence" value="ECO:0007669"/>
    <property type="project" value="InterPro"/>
</dbReference>
<feature type="transmembrane region" description="Helical" evidence="7">
    <location>
        <begin position="20"/>
        <end position="38"/>
    </location>
</feature>
<dbReference type="PANTHER" id="PTHR30193">
    <property type="entry name" value="ABC TRANSPORTER PERMEASE PROTEIN"/>
    <property type="match status" value="1"/>
</dbReference>
<evidence type="ECO:0000256" key="4">
    <source>
        <dbReference type="ARBA" id="ARBA00022692"/>
    </source>
</evidence>
<accession>A0AAE3DPU3</accession>
<comment type="subcellular location">
    <subcellularLocation>
        <location evidence="1 7">Cell membrane</location>
        <topology evidence="1 7">Multi-pass membrane protein</topology>
    </subcellularLocation>
</comment>
<organism evidence="9 10">
    <name type="scientific">Fusicatenibacter faecihominis</name>
    <dbReference type="NCBI Taxonomy" id="2881276"/>
    <lineage>
        <taxon>Bacteria</taxon>
        <taxon>Bacillati</taxon>
        <taxon>Bacillota</taxon>
        <taxon>Clostridia</taxon>
        <taxon>Lachnospirales</taxon>
        <taxon>Lachnospiraceae</taxon>
        <taxon>Fusicatenibacter</taxon>
    </lineage>
</organism>
<dbReference type="Gene3D" id="1.10.3720.10">
    <property type="entry name" value="MetI-like"/>
    <property type="match status" value="1"/>
</dbReference>
<feature type="transmembrane region" description="Helical" evidence="7">
    <location>
        <begin position="266"/>
        <end position="283"/>
    </location>
</feature>
<reference evidence="9 10" key="1">
    <citation type="submission" date="2021-10" db="EMBL/GenBank/DDBJ databases">
        <title>Anaerobic single-cell dispensing facilitates the cultivation of human gut bacteria.</title>
        <authorList>
            <person name="Afrizal A."/>
        </authorList>
    </citation>
    <scope>NUCLEOTIDE SEQUENCE [LARGE SCALE GENOMIC DNA]</scope>
    <source>
        <strain evidence="9 10">CLA-AA-H277</strain>
    </source>
</reference>
<feature type="transmembrane region" description="Helical" evidence="7">
    <location>
        <begin position="207"/>
        <end position="225"/>
    </location>
</feature>
<dbReference type="PANTHER" id="PTHR30193:SF37">
    <property type="entry name" value="INNER MEMBRANE ABC TRANSPORTER PERMEASE PROTEIN YCJO"/>
    <property type="match status" value="1"/>
</dbReference>
<dbReference type="GO" id="GO:0005886">
    <property type="term" value="C:plasma membrane"/>
    <property type="evidence" value="ECO:0007669"/>
    <property type="project" value="UniProtKB-SubCell"/>
</dbReference>
<feature type="transmembrane region" description="Helical" evidence="7">
    <location>
        <begin position="152"/>
        <end position="176"/>
    </location>
</feature>
<evidence type="ECO:0000256" key="3">
    <source>
        <dbReference type="ARBA" id="ARBA00022475"/>
    </source>
</evidence>
<keyword evidence="3" id="KW-1003">Cell membrane</keyword>
<dbReference type="SUPFAM" id="SSF161098">
    <property type="entry name" value="MetI-like"/>
    <property type="match status" value="1"/>
</dbReference>
<proteinExistence type="inferred from homology"/>
<keyword evidence="5 7" id="KW-1133">Transmembrane helix</keyword>
<protein>
    <submittedName>
        <fullName evidence="9">Sugar ABC transporter permease</fullName>
    </submittedName>
</protein>
<dbReference type="CDD" id="cd06261">
    <property type="entry name" value="TM_PBP2"/>
    <property type="match status" value="1"/>
</dbReference>
<comment type="similarity">
    <text evidence="7">Belongs to the binding-protein-dependent transport system permease family.</text>
</comment>
<dbReference type="Proteomes" id="UP001197875">
    <property type="component" value="Unassembled WGS sequence"/>
</dbReference>
<dbReference type="InterPro" id="IPR035906">
    <property type="entry name" value="MetI-like_sf"/>
</dbReference>
<evidence type="ECO:0000259" key="8">
    <source>
        <dbReference type="PROSITE" id="PS50928"/>
    </source>
</evidence>
<dbReference type="InterPro" id="IPR000515">
    <property type="entry name" value="MetI-like"/>
</dbReference>
<dbReference type="EMBL" id="JAJEPR010000001">
    <property type="protein sequence ID" value="MCC2188406.1"/>
    <property type="molecule type" value="Genomic_DNA"/>
</dbReference>
<keyword evidence="4 7" id="KW-0812">Transmembrane</keyword>
<evidence type="ECO:0000313" key="9">
    <source>
        <dbReference type="EMBL" id="MCC2188406.1"/>
    </source>
</evidence>
<comment type="caution">
    <text evidence="9">The sequence shown here is derived from an EMBL/GenBank/DDBJ whole genome shotgun (WGS) entry which is preliminary data.</text>
</comment>
<feature type="transmembrane region" description="Helical" evidence="7">
    <location>
        <begin position="73"/>
        <end position="96"/>
    </location>
</feature>
<evidence type="ECO:0000256" key="1">
    <source>
        <dbReference type="ARBA" id="ARBA00004651"/>
    </source>
</evidence>
<dbReference type="Pfam" id="PF00528">
    <property type="entry name" value="BPD_transp_1"/>
    <property type="match status" value="1"/>
</dbReference>
<keyword evidence="2 7" id="KW-0813">Transport</keyword>
<sequence>MKKKKNEIKLFCEFVIPPMLIWASIVVIPLIYGIYLTFTNWNGLSPNYDLVGFSNYAAIFTDKTFLSSLWKTFVYVFFVVVFSNVLGLALALLLTYGIKLQGLFRTCFFAANMIGGVVMGYIWNYIFSFALTKVGAVTGWGLLQKSWLTSPGTALVALIVVAVWQLSGYLMVIYVAGLTNVSKDMLEAAKIDGANSRQLLRFIKIPMIRSSITICVFMAISRAFMSFDVNLTLTAGGPFKSTELLALKIYQTAFSNFDYGKGQAEALVLFVIVAIISLVQVSVSKKGEVQA</sequence>
<evidence type="ECO:0000256" key="2">
    <source>
        <dbReference type="ARBA" id="ARBA00022448"/>
    </source>
</evidence>
<keyword evidence="6 7" id="KW-0472">Membrane</keyword>
<evidence type="ECO:0000256" key="6">
    <source>
        <dbReference type="ARBA" id="ARBA00023136"/>
    </source>
</evidence>
<dbReference type="AlphaFoldDB" id="A0AAE3DPU3"/>
<feature type="domain" description="ABC transmembrane type-1" evidence="8">
    <location>
        <begin position="69"/>
        <end position="280"/>
    </location>
</feature>
<feature type="transmembrane region" description="Helical" evidence="7">
    <location>
        <begin position="108"/>
        <end position="132"/>
    </location>
</feature>
<gene>
    <name evidence="9" type="ORF">LKD71_00980</name>
</gene>
<name>A0AAE3DPU3_9FIRM</name>
<evidence type="ECO:0000313" key="10">
    <source>
        <dbReference type="Proteomes" id="UP001197875"/>
    </source>
</evidence>
<dbReference type="PROSITE" id="PS50928">
    <property type="entry name" value="ABC_TM1"/>
    <property type="match status" value="1"/>
</dbReference>